<gene>
    <name evidence="1" type="ORF">SAMN05444168_6245</name>
</gene>
<dbReference type="EMBL" id="FSRM01000002">
    <property type="protein sequence ID" value="SIO52359.1"/>
    <property type="molecule type" value="Genomic_DNA"/>
</dbReference>
<proteinExistence type="predicted"/>
<name>A0A1N6K6Z6_9BURK</name>
<organism evidence="1 2">
    <name type="scientific">Paraburkholderia phenazinium</name>
    <dbReference type="NCBI Taxonomy" id="60549"/>
    <lineage>
        <taxon>Bacteria</taxon>
        <taxon>Pseudomonadati</taxon>
        <taxon>Pseudomonadota</taxon>
        <taxon>Betaproteobacteria</taxon>
        <taxon>Burkholderiales</taxon>
        <taxon>Burkholderiaceae</taxon>
        <taxon>Paraburkholderia</taxon>
    </lineage>
</organism>
<dbReference type="Proteomes" id="UP000184693">
    <property type="component" value="Unassembled WGS sequence"/>
</dbReference>
<evidence type="ECO:0000313" key="2">
    <source>
        <dbReference type="Proteomes" id="UP000184693"/>
    </source>
</evidence>
<accession>A0A1N6K6Z6</accession>
<sequence length="49" mass="5661">MDYSVIGMRMSGHVAMSVMPACNRKVCNIRHAYLLDYLLNNRLNRFDAV</sequence>
<evidence type="ECO:0000313" key="1">
    <source>
        <dbReference type="EMBL" id="SIO52359.1"/>
    </source>
</evidence>
<protein>
    <submittedName>
        <fullName evidence="1">Uncharacterized protein</fullName>
    </submittedName>
</protein>
<reference evidence="1 2" key="1">
    <citation type="submission" date="2016-11" db="EMBL/GenBank/DDBJ databases">
        <authorList>
            <person name="Jaros S."/>
            <person name="Januszkiewicz K."/>
            <person name="Wedrychowicz H."/>
        </authorList>
    </citation>
    <scope>NUCLEOTIDE SEQUENCE [LARGE SCALE GENOMIC DNA]</scope>
    <source>
        <strain evidence="1 2">GAS86</strain>
    </source>
</reference>
<dbReference type="AlphaFoldDB" id="A0A1N6K6Z6"/>